<dbReference type="InterPro" id="IPR011527">
    <property type="entry name" value="ABC1_TM_dom"/>
</dbReference>
<feature type="transmembrane region" description="Helical" evidence="10">
    <location>
        <begin position="351"/>
        <end position="374"/>
    </location>
</feature>
<dbReference type="InParanoid" id="A7RIK6"/>
<dbReference type="PhylomeDB" id="A7RIK6"/>
<dbReference type="InterPro" id="IPR050173">
    <property type="entry name" value="ABC_transporter_C-like"/>
</dbReference>
<evidence type="ECO:0000256" key="4">
    <source>
        <dbReference type="ARBA" id="ARBA00022692"/>
    </source>
</evidence>
<dbReference type="GO" id="GO:0140359">
    <property type="term" value="F:ABC-type transporter activity"/>
    <property type="evidence" value="ECO:0000318"/>
    <property type="project" value="GO_Central"/>
</dbReference>
<reference evidence="13 14" key="1">
    <citation type="journal article" date="2007" name="Science">
        <title>Sea anemone genome reveals ancestral eumetazoan gene repertoire and genomic organization.</title>
        <authorList>
            <person name="Putnam N.H."/>
            <person name="Srivastava M."/>
            <person name="Hellsten U."/>
            <person name="Dirks B."/>
            <person name="Chapman J."/>
            <person name="Salamov A."/>
            <person name="Terry A."/>
            <person name="Shapiro H."/>
            <person name="Lindquist E."/>
            <person name="Kapitonov V.V."/>
            <person name="Jurka J."/>
            <person name="Genikhovich G."/>
            <person name="Grigoriev I.V."/>
            <person name="Lucas S.M."/>
            <person name="Steele R.E."/>
            <person name="Finnerty J.R."/>
            <person name="Technau U."/>
            <person name="Martindale M.Q."/>
            <person name="Rokhsar D.S."/>
        </authorList>
    </citation>
    <scope>NUCLEOTIDE SEQUENCE [LARGE SCALE GENOMIC DNA]</scope>
    <source>
        <strain evidence="14">CH2 X CH6</strain>
    </source>
</reference>
<dbReference type="FunFam" id="1.20.1560.10:FF:000213">
    <property type="entry name" value="Predicted protein"/>
    <property type="match status" value="1"/>
</dbReference>
<evidence type="ECO:0000259" key="11">
    <source>
        <dbReference type="PROSITE" id="PS50893"/>
    </source>
</evidence>
<evidence type="ECO:0000256" key="1">
    <source>
        <dbReference type="ARBA" id="ARBA00004141"/>
    </source>
</evidence>
<feature type="transmembrane region" description="Helical" evidence="10">
    <location>
        <begin position="205"/>
        <end position="227"/>
    </location>
</feature>
<dbReference type="CDD" id="cd03244">
    <property type="entry name" value="ABCC_MRP_domain2"/>
    <property type="match status" value="1"/>
</dbReference>
<gene>
    <name evidence="13" type="ORF">NEMVEDRAFT_v1g159164</name>
</gene>
<feature type="transmembrane region" description="Helical" evidence="10">
    <location>
        <begin position="830"/>
        <end position="850"/>
    </location>
</feature>
<dbReference type="InterPro" id="IPR027417">
    <property type="entry name" value="P-loop_NTPase"/>
</dbReference>
<feature type="transmembrane region" description="Helical" evidence="10">
    <location>
        <begin position="91"/>
        <end position="117"/>
    </location>
</feature>
<feature type="domain" description="ABC transporter" evidence="11">
    <location>
        <begin position="1008"/>
        <end position="1239"/>
    </location>
</feature>
<dbReference type="Proteomes" id="UP000001593">
    <property type="component" value="Unassembled WGS sequence"/>
</dbReference>
<feature type="transmembrane region" description="Helical" evidence="10">
    <location>
        <begin position="693"/>
        <end position="715"/>
    </location>
</feature>
<proteinExistence type="inferred from homology"/>
<dbReference type="InterPro" id="IPR003593">
    <property type="entry name" value="AAA+_ATPase"/>
</dbReference>
<dbReference type="FunFam" id="3.40.50.300:FF:000163">
    <property type="entry name" value="Multidrug resistance-associated protein member 4"/>
    <property type="match status" value="1"/>
</dbReference>
<dbReference type="CDD" id="cd18580">
    <property type="entry name" value="ABC_6TM_ABCC_D2"/>
    <property type="match status" value="1"/>
</dbReference>
<dbReference type="OMA" id="HEYLMET"/>
<dbReference type="InterPro" id="IPR044726">
    <property type="entry name" value="ABCC_6TM_D2"/>
</dbReference>
<dbReference type="InterPro" id="IPR044746">
    <property type="entry name" value="ABCC_6TM_D1"/>
</dbReference>
<dbReference type="FunFam" id="1.20.1560.10:FF:000013">
    <property type="entry name" value="ABC transporter C family member 2"/>
    <property type="match status" value="1"/>
</dbReference>
<evidence type="ECO:0000256" key="9">
    <source>
        <dbReference type="ARBA" id="ARBA00023136"/>
    </source>
</evidence>
<keyword evidence="4 10" id="KW-0812">Transmembrane</keyword>
<dbReference type="eggNOG" id="KOG0054">
    <property type="taxonomic scope" value="Eukaryota"/>
</dbReference>
<evidence type="ECO:0000256" key="3">
    <source>
        <dbReference type="ARBA" id="ARBA00022448"/>
    </source>
</evidence>
<dbReference type="PROSITE" id="PS50893">
    <property type="entry name" value="ABC_TRANSPORTER_2"/>
    <property type="match status" value="2"/>
</dbReference>
<dbReference type="PROSITE" id="PS50929">
    <property type="entry name" value="ABC_TM1F"/>
    <property type="match status" value="2"/>
</dbReference>
<dbReference type="HOGENOM" id="CLU_000604_27_1_1"/>
<dbReference type="AlphaFoldDB" id="A7RIK6"/>
<dbReference type="Gene3D" id="3.40.50.300">
    <property type="entry name" value="P-loop containing nucleotide triphosphate hydrolases"/>
    <property type="match status" value="2"/>
</dbReference>
<protein>
    <submittedName>
        <fullName evidence="13">Uncharacterized protein</fullName>
    </submittedName>
</protein>
<keyword evidence="5" id="KW-0677">Repeat</keyword>
<dbReference type="PANTHER" id="PTHR24223:SF456">
    <property type="entry name" value="MULTIDRUG RESISTANCE-ASSOCIATED PROTEIN LETHAL(2)03659"/>
    <property type="match status" value="1"/>
</dbReference>
<evidence type="ECO:0000256" key="5">
    <source>
        <dbReference type="ARBA" id="ARBA00022737"/>
    </source>
</evidence>
<evidence type="ECO:0000256" key="10">
    <source>
        <dbReference type="SAM" id="Phobius"/>
    </source>
</evidence>
<sequence length="1247" mass="140705">MADFQDDKYGSARCSNWFSYLFMCGVSRILKKGYDHHLNEEDLDPLHPSDDSRPIIDNLQEMWNQELRTAVNTGRKPRLWKAVMNTFSLEFILKIVILKTLNSFYVIMIIVMLNLYLDALEAGPRAHPTYTLLCLVGICLSTLFKLFAYHHEYLMETVMGMRLKIAVSGIVYKHVLKSSRYNLYKQTEGYIMNLVSNDARLMEKLVYYGMSLVRFFWETIFAVLVIIFLIGWQALSCILLFALMGFPVYYLAKLFSKFRQKQFKLTDRRLTTMNEIISGIRALKMNAWEDNYRKKVMHIRSQEISKLRDALMIRLNTQAFINVAPCLATLISILALAHARVPLTATSLFTLASLLGILTNTVGIGLSDALYSIFDAYMALGRMQAFLQPDIKLHKGNDQSTDLRESKGAYVEVTELWASWGTNGSLALRNVSLSATHDKLVMVTGSVGCGKTSLLMAILKEIPIKHGSVDVRGKIAFASETPWVFSDTFRENILFGNNYIKKKYDHVIALCDLVDDVKRLPKGDLSMIGQRGVSLSGGQRSRLSLARAVYSGADIFLLDDPLSAVDTQVGQHIFDKCICGELKSKLRILATHQAQHLPRADHVMILDKGRVATQGRYNDIKNSSALREIMCELKRSRTMTARSLEQGVVQIKGEVDETVGYQDLEEEEEDRALGVVTWGLYWQYFRAGLSAPAIVFVLAFWGLAEVARIAPYWWLSVMSRMTRDQKESGLTFGTYATLICFAFFFYFIRTNLFTVAISRSSLNLYDKMTVAVTKCPVLFFDTNPVGRIMNRFSKDTGGMDNLLPYGLCFVLVVFYQFIAMVVSMAVFNPWFVAGSIPILVVFCLLVRFYLRTARELQRLESIKSSPLFAHVSDTMVGIETVRTYHMANTFFDVYIGNQNEQTRAFKLVLTTSRWANMYTDMMASLFVVVIAVGSQFLNQEPGVTGLLLTFAIQGLTQVDFGVQMASEVECLMTSVERIITYTKLLSEPGYHRRTLPPEDWPYCGALSIQGVSLEYLEGGTRVLDGVSLEVLPKEKVGIVGRTGAGKSSLVAALFRIREPKGRIVVDGIDLGSLNIQDARRAMSVITQTPLVFSGSLRKNLDPFRCFSDQEIWTALNNVQMKKCVESLPGKLEYRLGESGSGFSVGERQLLCLARALLQNTKLIVLDEATANVDYRTDRLVQQVIRDMFADVTVLTIAHRVNTIMDYDKVVVMDAGHVVEYGEPQELARRSDGYFARLVQAHDNMKRS</sequence>
<keyword evidence="14" id="KW-1185">Reference proteome</keyword>
<comment type="subcellular location">
    <subcellularLocation>
        <location evidence="1">Membrane</location>
        <topology evidence="1">Multi-pass membrane protein</topology>
    </subcellularLocation>
</comment>
<evidence type="ECO:0000259" key="12">
    <source>
        <dbReference type="PROSITE" id="PS50929"/>
    </source>
</evidence>
<dbReference type="Gene3D" id="1.20.1560.10">
    <property type="entry name" value="ABC transporter type 1, transmembrane domain"/>
    <property type="match status" value="2"/>
</dbReference>
<dbReference type="PANTHER" id="PTHR24223">
    <property type="entry name" value="ATP-BINDING CASSETTE SUB-FAMILY C"/>
    <property type="match status" value="1"/>
</dbReference>
<keyword evidence="6" id="KW-0547">Nucleotide-binding</keyword>
<name>A7RIK6_NEMVE</name>
<accession>A7RIK6</accession>
<dbReference type="SUPFAM" id="SSF52540">
    <property type="entry name" value="P-loop containing nucleoside triphosphate hydrolases"/>
    <property type="match status" value="2"/>
</dbReference>
<evidence type="ECO:0000256" key="6">
    <source>
        <dbReference type="ARBA" id="ARBA00022741"/>
    </source>
</evidence>
<dbReference type="SMART" id="SM00382">
    <property type="entry name" value="AAA"/>
    <property type="match status" value="2"/>
</dbReference>
<evidence type="ECO:0000313" key="13">
    <source>
        <dbReference type="EMBL" id="EDO48727.1"/>
    </source>
</evidence>
<dbReference type="CDD" id="cd03250">
    <property type="entry name" value="ABCC_MRP_domain1"/>
    <property type="match status" value="1"/>
</dbReference>
<dbReference type="GO" id="GO:0055085">
    <property type="term" value="P:transmembrane transport"/>
    <property type="evidence" value="ECO:0000318"/>
    <property type="project" value="GO_Central"/>
</dbReference>
<dbReference type="InterPro" id="IPR017871">
    <property type="entry name" value="ABC_transporter-like_CS"/>
</dbReference>
<feature type="transmembrane region" description="Helical" evidence="10">
    <location>
        <begin position="917"/>
        <end position="937"/>
    </location>
</feature>
<dbReference type="Pfam" id="PF00005">
    <property type="entry name" value="ABC_tran"/>
    <property type="match status" value="2"/>
</dbReference>
<dbReference type="CDD" id="cd18579">
    <property type="entry name" value="ABC_6TM_ABCC_D1"/>
    <property type="match status" value="1"/>
</dbReference>
<dbReference type="InterPro" id="IPR036640">
    <property type="entry name" value="ABC1_TM_sf"/>
</dbReference>
<dbReference type="GO" id="GO:0016887">
    <property type="term" value="F:ATP hydrolysis activity"/>
    <property type="evidence" value="ECO:0007669"/>
    <property type="project" value="InterPro"/>
</dbReference>
<dbReference type="FunFam" id="3.40.50.300:FF:000973">
    <property type="entry name" value="Multidrug resistance-associated protein 4"/>
    <property type="match status" value="1"/>
</dbReference>
<feature type="domain" description="ABC transmembrane type-1" evidence="12">
    <location>
        <begin position="695"/>
        <end position="969"/>
    </location>
</feature>
<dbReference type="InterPro" id="IPR003439">
    <property type="entry name" value="ABC_transporter-like_ATP-bd"/>
</dbReference>
<feature type="domain" description="ABC transporter" evidence="11">
    <location>
        <begin position="411"/>
        <end position="633"/>
    </location>
</feature>
<keyword evidence="3" id="KW-0813">Transport</keyword>
<comment type="similarity">
    <text evidence="2">Belongs to the ABC transporter superfamily. ABCC family. Conjugate transporter (TC 3.A.1.208) subfamily.</text>
</comment>
<keyword evidence="8 10" id="KW-1133">Transmembrane helix</keyword>
<feature type="transmembrane region" description="Helical" evidence="10">
    <location>
        <begin position="735"/>
        <end position="758"/>
    </location>
</feature>
<evidence type="ECO:0000256" key="7">
    <source>
        <dbReference type="ARBA" id="ARBA00022840"/>
    </source>
</evidence>
<feature type="transmembrane region" description="Helical" evidence="10">
    <location>
        <begin position="233"/>
        <end position="252"/>
    </location>
</feature>
<dbReference type="EMBL" id="DS469512">
    <property type="protein sequence ID" value="EDO48727.1"/>
    <property type="molecule type" value="Genomic_DNA"/>
</dbReference>
<organism evidence="13 14">
    <name type="scientific">Nematostella vectensis</name>
    <name type="common">Starlet sea anemone</name>
    <dbReference type="NCBI Taxonomy" id="45351"/>
    <lineage>
        <taxon>Eukaryota</taxon>
        <taxon>Metazoa</taxon>
        <taxon>Cnidaria</taxon>
        <taxon>Anthozoa</taxon>
        <taxon>Hexacorallia</taxon>
        <taxon>Actiniaria</taxon>
        <taxon>Edwardsiidae</taxon>
        <taxon>Nematostella</taxon>
    </lineage>
</organism>
<keyword evidence="7" id="KW-0067">ATP-binding</keyword>
<dbReference type="PROSITE" id="PS00211">
    <property type="entry name" value="ABC_TRANSPORTER_1"/>
    <property type="match status" value="2"/>
</dbReference>
<feature type="transmembrane region" description="Helical" evidence="10">
    <location>
        <begin position="129"/>
        <end position="149"/>
    </location>
</feature>
<feature type="transmembrane region" description="Helical" evidence="10">
    <location>
        <begin position="802"/>
        <end position="824"/>
    </location>
</feature>
<evidence type="ECO:0000256" key="8">
    <source>
        <dbReference type="ARBA" id="ARBA00022989"/>
    </source>
</evidence>
<evidence type="ECO:0000313" key="14">
    <source>
        <dbReference type="Proteomes" id="UP000001593"/>
    </source>
</evidence>
<dbReference type="GO" id="GO:0005886">
    <property type="term" value="C:plasma membrane"/>
    <property type="evidence" value="ECO:0000318"/>
    <property type="project" value="GO_Central"/>
</dbReference>
<feature type="domain" description="ABC transmembrane type-1" evidence="12">
    <location>
        <begin position="95"/>
        <end position="363"/>
    </location>
</feature>
<dbReference type="GO" id="GO:0005524">
    <property type="term" value="F:ATP binding"/>
    <property type="evidence" value="ECO:0007669"/>
    <property type="project" value="UniProtKB-KW"/>
</dbReference>
<feature type="transmembrane region" description="Helical" evidence="10">
    <location>
        <begin position="319"/>
        <end position="339"/>
    </location>
</feature>
<dbReference type="Pfam" id="PF00664">
    <property type="entry name" value="ABC_membrane"/>
    <property type="match status" value="2"/>
</dbReference>
<dbReference type="SUPFAM" id="SSF90123">
    <property type="entry name" value="ABC transporter transmembrane region"/>
    <property type="match status" value="2"/>
</dbReference>
<evidence type="ECO:0000256" key="2">
    <source>
        <dbReference type="ARBA" id="ARBA00009726"/>
    </source>
</evidence>
<keyword evidence="9 10" id="KW-0472">Membrane</keyword>